<name>A0A9W6RZF1_9ACTN</name>
<feature type="compositionally biased region" description="Basic residues" evidence="1">
    <location>
        <begin position="55"/>
        <end position="64"/>
    </location>
</feature>
<accession>A0A9W6RZF1</accession>
<dbReference type="Gene3D" id="3.90.1010.20">
    <property type="match status" value="1"/>
</dbReference>
<dbReference type="GO" id="GO:0016020">
    <property type="term" value="C:membrane"/>
    <property type="evidence" value="ECO:0007669"/>
    <property type="project" value="InterPro"/>
</dbReference>
<keyword evidence="5" id="KW-1185">Reference proteome</keyword>
<comment type="caution">
    <text evidence="4">The sequence shown here is derived from an EMBL/GenBank/DDBJ whole genome shotgun (WGS) entry which is preliminary data.</text>
</comment>
<dbReference type="EMBL" id="BSTK01000004">
    <property type="protein sequence ID" value="GLY85035.1"/>
    <property type="molecule type" value="Genomic_DNA"/>
</dbReference>
<feature type="domain" description="FMN-binding" evidence="3">
    <location>
        <begin position="77"/>
        <end position="154"/>
    </location>
</feature>
<reference evidence="4" key="1">
    <citation type="submission" date="2023-03" db="EMBL/GenBank/DDBJ databases">
        <title>Actinoallomurus iriomotensis NBRC 103684.</title>
        <authorList>
            <person name="Ichikawa N."/>
            <person name="Sato H."/>
            <person name="Tonouchi N."/>
        </authorList>
    </citation>
    <scope>NUCLEOTIDE SEQUENCE</scope>
    <source>
        <strain evidence="4">NBRC 103684</strain>
    </source>
</reference>
<evidence type="ECO:0000313" key="4">
    <source>
        <dbReference type="EMBL" id="GLY85035.1"/>
    </source>
</evidence>
<dbReference type="InterPro" id="IPR007329">
    <property type="entry name" value="FMN-bd"/>
</dbReference>
<evidence type="ECO:0000256" key="1">
    <source>
        <dbReference type="SAM" id="MobiDB-lite"/>
    </source>
</evidence>
<feature type="compositionally biased region" description="Low complexity" evidence="1">
    <location>
        <begin position="36"/>
        <end position="54"/>
    </location>
</feature>
<feature type="chain" id="PRO_5040852504" evidence="2">
    <location>
        <begin position="26"/>
        <end position="156"/>
    </location>
</feature>
<dbReference type="Pfam" id="PF04205">
    <property type="entry name" value="FMN_bind"/>
    <property type="match status" value="1"/>
</dbReference>
<evidence type="ECO:0000256" key="2">
    <source>
        <dbReference type="SAM" id="SignalP"/>
    </source>
</evidence>
<protein>
    <submittedName>
        <fullName evidence="4">FMN-binding protein</fullName>
    </submittedName>
</protein>
<organism evidence="4 5">
    <name type="scientific">Actinoallomurus iriomotensis</name>
    <dbReference type="NCBI Taxonomy" id="478107"/>
    <lineage>
        <taxon>Bacteria</taxon>
        <taxon>Bacillati</taxon>
        <taxon>Actinomycetota</taxon>
        <taxon>Actinomycetes</taxon>
        <taxon>Streptosporangiales</taxon>
        <taxon>Thermomonosporaceae</taxon>
        <taxon>Actinoallomurus</taxon>
    </lineage>
</organism>
<feature type="signal peptide" evidence="2">
    <location>
        <begin position="1"/>
        <end position="25"/>
    </location>
</feature>
<dbReference type="AlphaFoldDB" id="A0A9W6RZF1"/>
<proteinExistence type="predicted"/>
<evidence type="ECO:0000259" key="3">
    <source>
        <dbReference type="SMART" id="SM00900"/>
    </source>
</evidence>
<feature type="region of interest" description="Disordered" evidence="1">
    <location>
        <begin position="29"/>
        <end position="73"/>
    </location>
</feature>
<sequence length="156" mass="15619">MIKVAVSLVSTAVGLVLLLSFKSHTAGAPKSALADTGSTPASTAGPGGAATHSPSPRRTKRPRGAHGTFAGEPIDTPYGTMQVAAVVANGRLTGVTVLRHTDVGGRSAQIDAAALPVLKSEAMSAHSADIDVVSGATYTSRGYARSLQSALDKAGI</sequence>
<dbReference type="RefSeq" id="WP_285571560.1">
    <property type="nucleotide sequence ID" value="NZ_BSTK01000004.1"/>
</dbReference>
<dbReference type="Proteomes" id="UP001165074">
    <property type="component" value="Unassembled WGS sequence"/>
</dbReference>
<dbReference type="SMART" id="SM00900">
    <property type="entry name" value="FMN_bind"/>
    <property type="match status" value="1"/>
</dbReference>
<dbReference type="GO" id="GO:0010181">
    <property type="term" value="F:FMN binding"/>
    <property type="evidence" value="ECO:0007669"/>
    <property type="project" value="InterPro"/>
</dbReference>
<keyword evidence="2" id="KW-0732">Signal</keyword>
<evidence type="ECO:0000313" key="5">
    <source>
        <dbReference type="Proteomes" id="UP001165074"/>
    </source>
</evidence>
<gene>
    <name evidence="4" type="ORF">Airi02_029640</name>
</gene>